<evidence type="ECO:0000313" key="3">
    <source>
        <dbReference type="Proteomes" id="UP001444071"/>
    </source>
</evidence>
<sequence length="145" mass="15340">MKNCLVLLTGCLIGADHSRTADQPKNSSVLSDPVGCGDICLLICSAGIICPRRRGAFNPEPSGPGSRVSAEHVSDGCWVSITNIKCVQRGNSSTTGTEKLTNPSKTDPTSSLSRSVPSTNPGANFSSPPPFIKHFWQELNPPCMK</sequence>
<evidence type="ECO:0000256" key="1">
    <source>
        <dbReference type="SAM" id="MobiDB-lite"/>
    </source>
</evidence>
<comment type="caution">
    <text evidence="2">The sequence shown here is derived from an EMBL/GenBank/DDBJ whole genome shotgun (WGS) entry which is preliminary data.</text>
</comment>
<feature type="compositionally biased region" description="Polar residues" evidence="1">
    <location>
        <begin position="89"/>
        <end position="126"/>
    </location>
</feature>
<feature type="region of interest" description="Disordered" evidence="1">
    <location>
        <begin position="89"/>
        <end position="129"/>
    </location>
</feature>
<keyword evidence="3" id="KW-1185">Reference proteome</keyword>
<gene>
    <name evidence="2" type="ORF">XENORESO_002577</name>
</gene>
<organism evidence="2 3">
    <name type="scientific">Xenotaenia resolanae</name>
    <dbReference type="NCBI Taxonomy" id="208358"/>
    <lineage>
        <taxon>Eukaryota</taxon>
        <taxon>Metazoa</taxon>
        <taxon>Chordata</taxon>
        <taxon>Craniata</taxon>
        <taxon>Vertebrata</taxon>
        <taxon>Euteleostomi</taxon>
        <taxon>Actinopterygii</taxon>
        <taxon>Neopterygii</taxon>
        <taxon>Teleostei</taxon>
        <taxon>Neoteleostei</taxon>
        <taxon>Acanthomorphata</taxon>
        <taxon>Ovalentaria</taxon>
        <taxon>Atherinomorphae</taxon>
        <taxon>Cyprinodontiformes</taxon>
        <taxon>Goodeidae</taxon>
        <taxon>Xenotaenia</taxon>
    </lineage>
</organism>
<dbReference type="Proteomes" id="UP001444071">
    <property type="component" value="Unassembled WGS sequence"/>
</dbReference>
<evidence type="ECO:0008006" key="4">
    <source>
        <dbReference type="Google" id="ProtNLM"/>
    </source>
</evidence>
<protein>
    <recommendedName>
        <fullName evidence="4">Secreted protein</fullName>
    </recommendedName>
</protein>
<name>A0ABV0VNK1_9TELE</name>
<reference evidence="2 3" key="1">
    <citation type="submission" date="2021-06" db="EMBL/GenBank/DDBJ databases">
        <authorList>
            <person name="Palmer J.M."/>
        </authorList>
    </citation>
    <scope>NUCLEOTIDE SEQUENCE [LARGE SCALE GENOMIC DNA]</scope>
    <source>
        <strain evidence="2 3">XR_2019</strain>
        <tissue evidence="2">Muscle</tissue>
    </source>
</reference>
<proteinExistence type="predicted"/>
<evidence type="ECO:0000313" key="2">
    <source>
        <dbReference type="EMBL" id="MEQ2258805.1"/>
    </source>
</evidence>
<accession>A0ABV0VNK1</accession>
<dbReference type="EMBL" id="JAHRIM010001448">
    <property type="protein sequence ID" value="MEQ2258805.1"/>
    <property type="molecule type" value="Genomic_DNA"/>
</dbReference>